<feature type="binding site" evidence="8">
    <location>
        <position position="216"/>
    </location>
    <ligand>
        <name>NADP(+)</name>
        <dbReference type="ChEBI" id="CHEBI:58349"/>
    </ligand>
</feature>
<feature type="binding site" evidence="8">
    <location>
        <begin position="14"/>
        <end position="16"/>
    </location>
    <ligand>
        <name>shikimate</name>
        <dbReference type="ChEBI" id="CHEBI:36208"/>
    </ligand>
</feature>
<dbReference type="GO" id="GO:0005829">
    <property type="term" value="C:cytosol"/>
    <property type="evidence" value="ECO:0007669"/>
    <property type="project" value="TreeGrafter"/>
</dbReference>
<comment type="pathway">
    <text evidence="1 8">Metabolic intermediate biosynthesis; chorismate biosynthesis; chorismate from D-erythrose 4-phosphate and phosphoenolpyruvate: step 4/7.</text>
</comment>
<dbReference type="InterPro" id="IPR046346">
    <property type="entry name" value="Aminoacid_DH-like_N_sf"/>
</dbReference>
<dbReference type="HAMAP" id="MF_00222">
    <property type="entry name" value="Shikimate_DH_AroE"/>
    <property type="match status" value="1"/>
</dbReference>
<evidence type="ECO:0000256" key="3">
    <source>
        <dbReference type="ARBA" id="ARBA00022605"/>
    </source>
</evidence>
<feature type="binding site" evidence="8">
    <location>
        <position position="218"/>
    </location>
    <ligand>
        <name>shikimate</name>
        <dbReference type="ChEBI" id="CHEBI:36208"/>
    </ligand>
</feature>
<feature type="binding site" evidence="8">
    <location>
        <position position="101"/>
    </location>
    <ligand>
        <name>shikimate</name>
        <dbReference type="ChEBI" id="CHEBI:36208"/>
    </ligand>
</feature>
<accession>A0A1L6TG00</accession>
<dbReference type="PANTHER" id="PTHR21089">
    <property type="entry name" value="SHIKIMATE DEHYDROGENASE"/>
    <property type="match status" value="1"/>
</dbReference>
<dbReference type="GO" id="GO:0009073">
    <property type="term" value="P:aromatic amino acid family biosynthetic process"/>
    <property type="evidence" value="ECO:0007669"/>
    <property type="project" value="UniProtKB-KW"/>
</dbReference>
<dbReference type="CDD" id="cd01065">
    <property type="entry name" value="NAD_bind_Shikimate_DH"/>
    <property type="match status" value="1"/>
</dbReference>
<feature type="domain" description="SDH C-terminal" evidence="11">
    <location>
        <begin position="240"/>
        <end position="268"/>
    </location>
</feature>
<feature type="domain" description="Shikimate dehydrogenase substrate binding N-terminal" evidence="10">
    <location>
        <begin position="6"/>
        <end position="88"/>
    </location>
</feature>
<protein>
    <recommendedName>
        <fullName evidence="2 8">Shikimate dehydrogenase (NADP(+))</fullName>
        <shortName evidence="8">SDH</shortName>
        <ecNumber evidence="2 8">1.1.1.25</ecNumber>
    </recommendedName>
</protein>
<feature type="domain" description="Quinate/shikimate 5-dehydrogenase/glutamyl-tRNA reductase" evidence="9">
    <location>
        <begin position="119"/>
        <end position="194"/>
    </location>
</feature>
<dbReference type="Gene3D" id="3.40.50.10860">
    <property type="entry name" value="Leucine Dehydrogenase, chain A, domain 1"/>
    <property type="match status" value="1"/>
</dbReference>
<evidence type="ECO:0000256" key="2">
    <source>
        <dbReference type="ARBA" id="ARBA00012962"/>
    </source>
</evidence>
<proteinExistence type="inferred from homology"/>
<evidence type="ECO:0000256" key="7">
    <source>
        <dbReference type="ARBA" id="ARBA00049442"/>
    </source>
</evidence>
<comment type="caution">
    <text evidence="8">Lacks conserved residue(s) required for the propagation of feature annotation.</text>
</comment>
<dbReference type="InterPro" id="IPR036291">
    <property type="entry name" value="NAD(P)-bd_dom_sf"/>
</dbReference>
<keyword evidence="5 8" id="KW-0560">Oxidoreductase</keyword>
<dbReference type="AlphaFoldDB" id="A0A1L6TG00"/>
<dbReference type="Pfam" id="PF08501">
    <property type="entry name" value="Shikimate_dh_N"/>
    <property type="match status" value="1"/>
</dbReference>
<evidence type="ECO:0000259" key="10">
    <source>
        <dbReference type="Pfam" id="PF08501"/>
    </source>
</evidence>
<dbReference type="EC" id="1.1.1.25" evidence="2 8"/>
<keyword evidence="4 8" id="KW-0521">NADP</keyword>
<dbReference type="InterPro" id="IPR022893">
    <property type="entry name" value="Shikimate_DH_fam"/>
</dbReference>
<dbReference type="NCBIfam" id="NF001310">
    <property type="entry name" value="PRK00258.1-2"/>
    <property type="match status" value="1"/>
</dbReference>
<evidence type="ECO:0000259" key="11">
    <source>
        <dbReference type="Pfam" id="PF18317"/>
    </source>
</evidence>
<dbReference type="InterPro" id="IPR006151">
    <property type="entry name" value="Shikm_DH/Glu-tRNA_Rdtase"/>
</dbReference>
<dbReference type="NCBIfam" id="TIGR00507">
    <property type="entry name" value="aroE"/>
    <property type="match status" value="1"/>
</dbReference>
<comment type="catalytic activity">
    <reaction evidence="7 8">
        <text>shikimate + NADP(+) = 3-dehydroshikimate + NADPH + H(+)</text>
        <dbReference type="Rhea" id="RHEA:17737"/>
        <dbReference type="ChEBI" id="CHEBI:15378"/>
        <dbReference type="ChEBI" id="CHEBI:16630"/>
        <dbReference type="ChEBI" id="CHEBI:36208"/>
        <dbReference type="ChEBI" id="CHEBI:57783"/>
        <dbReference type="ChEBI" id="CHEBI:58349"/>
        <dbReference type="EC" id="1.1.1.25"/>
    </reaction>
</comment>
<dbReference type="SUPFAM" id="SSF51735">
    <property type="entry name" value="NAD(P)-binding Rossmann-fold domains"/>
    <property type="match status" value="1"/>
</dbReference>
<evidence type="ECO:0000256" key="1">
    <source>
        <dbReference type="ARBA" id="ARBA00004871"/>
    </source>
</evidence>
<dbReference type="Proteomes" id="UP000029558">
    <property type="component" value="Chromosome"/>
</dbReference>
<dbReference type="EMBL" id="CP012508">
    <property type="protein sequence ID" value="ALB21268.1"/>
    <property type="molecule type" value="Genomic_DNA"/>
</dbReference>
<reference evidence="12 13" key="1">
    <citation type="journal article" date="2014" name="Genome Announc.">
        <title>Comparative Genome Analysis of Two Isolates of the Fish Pathogen Piscirickettsia salmonis from Different Hosts Reveals Major Differences in Virulence-Associated Secretion Systems.</title>
        <authorList>
            <person name="Bohle H."/>
            <person name="Henriquez P."/>
            <person name="Grothusen H."/>
            <person name="Navas E."/>
            <person name="Sandoval A."/>
            <person name="Bustamante F."/>
            <person name="Bustos P."/>
            <person name="Mancilla M."/>
        </authorList>
    </citation>
    <scope>NUCLEOTIDE SEQUENCE [LARGE SCALE GENOMIC DNA]</scope>
    <source>
        <strain evidence="13">B1-32597</strain>
    </source>
</reference>
<feature type="binding site" evidence="8">
    <location>
        <position position="61"/>
    </location>
    <ligand>
        <name>shikimate</name>
        <dbReference type="ChEBI" id="CHEBI:36208"/>
    </ligand>
</feature>
<keyword evidence="6 8" id="KW-0057">Aromatic amino acid biosynthesis</keyword>
<feature type="active site" description="Proton acceptor" evidence="8">
    <location>
        <position position="65"/>
    </location>
</feature>
<dbReference type="InterPro" id="IPR041121">
    <property type="entry name" value="SDH_C"/>
</dbReference>
<feature type="binding site" evidence="8">
    <location>
        <begin position="126"/>
        <end position="130"/>
    </location>
    <ligand>
        <name>NADP(+)</name>
        <dbReference type="ChEBI" id="CHEBI:58349"/>
    </ligand>
</feature>
<gene>
    <name evidence="8" type="primary">aroE</name>
    <name evidence="12" type="ORF">KU39_80</name>
</gene>
<organism evidence="12 13">
    <name type="scientific">Piscirickettsia salmonis</name>
    <dbReference type="NCBI Taxonomy" id="1238"/>
    <lineage>
        <taxon>Bacteria</taxon>
        <taxon>Pseudomonadati</taxon>
        <taxon>Pseudomonadota</taxon>
        <taxon>Gammaproteobacteria</taxon>
        <taxon>Thiotrichales</taxon>
        <taxon>Piscirickettsiaceae</taxon>
        <taxon>Piscirickettsia</taxon>
    </lineage>
</organism>
<evidence type="ECO:0000256" key="8">
    <source>
        <dbReference type="HAMAP-Rule" id="MF_00222"/>
    </source>
</evidence>
<dbReference type="GO" id="GO:0004764">
    <property type="term" value="F:shikimate 3-dehydrogenase (NADP+) activity"/>
    <property type="evidence" value="ECO:0007669"/>
    <property type="project" value="UniProtKB-UniRule"/>
</dbReference>
<dbReference type="PANTHER" id="PTHR21089:SF1">
    <property type="entry name" value="BIFUNCTIONAL 3-DEHYDROQUINATE DEHYDRATASE_SHIKIMATE DEHYDROGENASE, CHLOROPLASTIC"/>
    <property type="match status" value="1"/>
</dbReference>
<dbReference type="OrthoDB" id="9776868at2"/>
<evidence type="ECO:0000256" key="4">
    <source>
        <dbReference type="ARBA" id="ARBA00022857"/>
    </source>
</evidence>
<evidence type="ECO:0000256" key="6">
    <source>
        <dbReference type="ARBA" id="ARBA00023141"/>
    </source>
</evidence>
<sequence>MKKFAVVGNPIAHSLSPFIHEGFREQIQGEYYYDKILAPLDQFEATIQSFFAQGGCGLNVTLPFKEEAYRLCEHLTMGAKTAKAVNTLAMKEGKLWGHNSDGIGLVRDLTVNLGLMILSARILVLGAGGAVRGILGPLTVMAPKQIVICNRSFDKAEQLVKEFQVTEGIFQAAPVAELENLGEFDLIIHATSAELSGGELSLPASLVGSQTACYDLFYNQQETAFVSWARRSGAKAAEDGLGMLIEQAAESASFWHDCDISAKAVIDTANNERELFFASK</sequence>
<dbReference type="GO" id="GO:0008652">
    <property type="term" value="P:amino acid biosynthetic process"/>
    <property type="evidence" value="ECO:0007669"/>
    <property type="project" value="UniProtKB-KW"/>
</dbReference>
<dbReference type="InterPro" id="IPR011342">
    <property type="entry name" value="Shikimate_DH"/>
</dbReference>
<comment type="similarity">
    <text evidence="8">Belongs to the shikimate dehydrogenase family.</text>
</comment>
<dbReference type="SUPFAM" id="SSF53223">
    <property type="entry name" value="Aminoacid dehydrogenase-like, N-terminal domain"/>
    <property type="match status" value="1"/>
</dbReference>
<dbReference type="GO" id="GO:0050661">
    <property type="term" value="F:NADP binding"/>
    <property type="evidence" value="ECO:0007669"/>
    <property type="project" value="InterPro"/>
</dbReference>
<evidence type="ECO:0000313" key="12">
    <source>
        <dbReference type="EMBL" id="ALB21268.1"/>
    </source>
</evidence>
<comment type="function">
    <text evidence="8">Involved in the biosynthesis of the chorismate, which leads to the biosynthesis of aromatic amino acids. Catalyzes the reversible NADPH linked reduction of 3-dehydroshikimate (DHSA) to yield shikimate (SA).</text>
</comment>
<feature type="binding site" evidence="8">
    <location>
        <position position="240"/>
    </location>
    <ligand>
        <name>NADP(+)</name>
        <dbReference type="ChEBI" id="CHEBI:58349"/>
    </ligand>
</feature>
<feature type="binding site" evidence="8">
    <location>
        <position position="247"/>
    </location>
    <ligand>
        <name>shikimate</name>
        <dbReference type="ChEBI" id="CHEBI:36208"/>
    </ligand>
</feature>
<dbReference type="Gene3D" id="3.40.50.720">
    <property type="entry name" value="NAD(P)-binding Rossmann-like Domain"/>
    <property type="match status" value="1"/>
</dbReference>
<name>A0A1L6TG00_PISSA</name>
<feature type="binding site" evidence="8">
    <location>
        <position position="86"/>
    </location>
    <ligand>
        <name>shikimate</name>
        <dbReference type="ChEBI" id="CHEBI:36208"/>
    </ligand>
</feature>
<dbReference type="GO" id="GO:0009423">
    <property type="term" value="P:chorismate biosynthetic process"/>
    <property type="evidence" value="ECO:0007669"/>
    <property type="project" value="UniProtKB-UniRule"/>
</dbReference>
<dbReference type="Pfam" id="PF18317">
    <property type="entry name" value="SDH_C"/>
    <property type="match status" value="1"/>
</dbReference>
<dbReference type="GO" id="GO:0019632">
    <property type="term" value="P:shikimate metabolic process"/>
    <property type="evidence" value="ECO:0007669"/>
    <property type="project" value="InterPro"/>
</dbReference>
<comment type="subunit">
    <text evidence="8">Homodimer.</text>
</comment>
<dbReference type="RefSeq" id="WP_017376254.1">
    <property type="nucleotide sequence ID" value="NZ_CP012508.1"/>
</dbReference>
<evidence type="ECO:0000313" key="13">
    <source>
        <dbReference type="Proteomes" id="UP000029558"/>
    </source>
</evidence>
<dbReference type="Pfam" id="PF01488">
    <property type="entry name" value="Shikimate_DH"/>
    <property type="match status" value="1"/>
</dbReference>
<keyword evidence="3 8" id="KW-0028">Amino-acid biosynthesis</keyword>
<dbReference type="FunFam" id="3.40.50.10860:FF:000006">
    <property type="entry name" value="Shikimate dehydrogenase (NADP(+))"/>
    <property type="match status" value="1"/>
</dbReference>
<dbReference type="InterPro" id="IPR013708">
    <property type="entry name" value="Shikimate_DH-bd_N"/>
</dbReference>
<evidence type="ECO:0000259" key="9">
    <source>
        <dbReference type="Pfam" id="PF01488"/>
    </source>
</evidence>
<evidence type="ECO:0000256" key="5">
    <source>
        <dbReference type="ARBA" id="ARBA00023002"/>
    </source>
</evidence>